<organism evidence="19 20">
    <name type="scientific">Beta vulgaris subsp. vulgaris</name>
    <name type="common">Beet</name>
    <dbReference type="NCBI Taxonomy" id="3555"/>
    <lineage>
        <taxon>Eukaryota</taxon>
        <taxon>Viridiplantae</taxon>
        <taxon>Streptophyta</taxon>
        <taxon>Embryophyta</taxon>
        <taxon>Tracheophyta</taxon>
        <taxon>Spermatophyta</taxon>
        <taxon>Magnoliopsida</taxon>
        <taxon>eudicotyledons</taxon>
        <taxon>Gunneridae</taxon>
        <taxon>Pentapetalae</taxon>
        <taxon>Caryophyllales</taxon>
        <taxon>Chenopodiaceae</taxon>
        <taxon>Betoideae</taxon>
        <taxon>Beta</taxon>
    </lineage>
</organism>
<dbReference type="GO" id="GO:0005634">
    <property type="term" value="C:nucleus"/>
    <property type="evidence" value="ECO:0007669"/>
    <property type="project" value="UniProtKB-SubCell"/>
</dbReference>
<keyword evidence="7 17" id="KW-0479">Metal-binding</keyword>
<keyword evidence="5" id="KW-0132">Cell division</keyword>
<comment type="similarity">
    <text evidence="3 17">Belongs to the XPF family.</text>
</comment>
<evidence type="ECO:0000256" key="7">
    <source>
        <dbReference type="ARBA" id="ARBA00022723"/>
    </source>
</evidence>
<evidence type="ECO:0000256" key="1">
    <source>
        <dbReference type="ARBA" id="ARBA00001946"/>
    </source>
</evidence>
<evidence type="ECO:0000256" key="13">
    <source>
        <dbReference type="ARBA" id="ARBA00023172"/>
    </source>
</evidence>
<dbReference type="InterPro" id="IPR006166">
    <property type="entry name" value="ERCC4_domain"/>
</dbReference>
<dbReference type="Proteomes" id="UP000035740">
    <property type="component" value="Unassembled WGS sequence"/>
</dbReference>
<dbReference type="EC" id="3.1.22.-" evidence="17"/>
<dbReference type="AlphaFoldDB" id="A0A0J8BGM9"/>
<comment type="subcellular location">
    <subcellularLocation>
        <location evidence="2 17">Nucleus</location>
    </subcellularLocation>
</comment>
<gene>
    <name evidence="19" type="ORF">BVRB_2g047480</name>
</gene>
<dbReference type="PANTHER" id="PTHR13451">
    <property type="entry name" value="CLASS II CROSSOVER JUNCTION ENDONUCLEASE MUS81"/>
    <property type="match status" value="1"/>
</dbReference>
<evidence type="ECO:0000256" key="16">
    <source>
        <dbReference type="ARBA" id="ARBA00023254"/>
    </source>
</evidence>
<dbReference type="Gramene" id="KMS99153">
    <property type="protein sequence ID" value="KMS99153"/>
    <property type="gene ID" value="BVRB_2g047480"/>
</dbReference>
<evidence type="ECO:0000256" key="5">
    <source>
        <dbReference type="ARBA" id="ARBA00022618"/>
    </source>
</evidence>
<keyword evidence="9 17" id="KW-0227">DNA damage</keyword>
<evidence type="ECO:0000256" key="9">
    <source>
        <dbReference type="ARBA" id="ARBA00022763"/>
    </source>
</evidence>
<evidence type="ECO:0000256" key="2">
    <source>
        <dbReference type="ARBA" id="ARBA00004123"/>
    </source>
</evidence>
<dbReference type="GO" id="GO:0008821">
    <property type="term" value="F:crossover junction DNA endonuclease activity"/>
    <property type="evidence" value="ECO:0007669"/>
    <property type="project" value="UniProtKB-UniRule"/>
</dbReference>
<evidence type="ECO:0000256" key="6">
    <source>
        <dbReference type="ARBA" id="ARBA00022722"/>
    </source>
</evidence>
<keyword evidence="6 17" id="KW-0540">Nuclease</keyword>
<keyword evidence="8 17" id="KW-0255">Endonuclease</keyword>
<dbReference type="Gene3D" id="1.10.150.670">
    <property type="entry name" value="Crossover junction endonuclease EME1, DNA-binding domain"/>
    <property type="match status" value="1"/>
</dbReference>
<evidence type="ECO:0000256" key="4">
    <source>
        <dbReference type="ARBA" id="ARBA00017114"/>
    </source>
</evidence>
<dbReference type="PANTHER" id="PTHR13451:SF0">
    <property type="entry name" value="CROSSOVER JUNCTION ENDONUCLEASE MUS81"/>
    <property type="match status" value="1"/>
</dbReference>
<comment type="function">
    <text evidence="17">Interacts with EME1 to form a DNA structure-specific endonuclease with substrate preference for branched DNA structures with a 5'-end at the branch nick. Typical substrates include 3'-flap structures, D-loops, replication forks and nicked Holliday junctions. May be required in mitosis for the processing of stalled or collapsed replication fork intermediates. May be required in meiosis for the repair of meiosis-specific double strand breaks subsequent to single-end invasion (SEI).</text>
</comment>
<dbReference type="SUPFAM" id="SSF52980">
    <property type="entry name" value="Restriction endonuclease-like"/>
    <property type="match status" value="1"/>
</dbReference>
<evidence type="ECO:0000256" key="8">
    <source>
        <dbReference type="ARBA" id="ARBA00022759"/>
    </source>
</evidence>
<protein>
    <recommendedName>
        <fullName evidence="4 17">Crossover junction endonuclease MUS81</fullName>
        <ecNumber evidence="17">3.1.22.-</ecNumber>
    </recommendedName>
</protein>
<keyword evidence="20" id="KW-1185">Reference proteome</keyword>
<keyword evidence="14 17" id="KW-0234">DNA repair</keyword>
<dbReference type="CDD" id="cd20074">
    <property type="entry name" value="XPF_nuclease_Mus81"/>
    <property type="match status" value="1"/>
</dbReference>
<dbReference type="OrthoDB" id="5963188at2759"/>
<dbReference type="ExpressionAtlas" id="A0A0J8BGM9">
    <property type="expression patterns" value="baseline and differential"/>
</dbReference>
<keyword evidence="10" id="KW-0498">Mitosis</keyword>
<dbReference type="GO" id="GO:0000727">
    <property type="term" value="P:double-strand break repair via break-induced replication"/>
    <property type="evidence" value="ECO:0007669"/>
    <property type="project" value="UniProtKB-UniRule"/>
</dbReference>
<sequence>MIEKICAEYKIQIEVKRLPVGDGIWIARHKQDHTEYVLDFIVERKNVDDLRSSIRDNRYKDQKLRLKRTGIKKIMYVVEGDPNACEGADSIKTACFTTEILEGFDVQRTSGLGDTLRRYGFLTLAIADYYKLNSTSDECKTAGTCPTYAGFIKNCDNVDKMTVSDVFATQLMQVPQVTEDIAVAVLDYYPTLYSLANAYAELEGDALAQEEWLMKISKGVVNGVASKNIYRFVWA</sequence>
<dbReference type="EMBL" id="KQ090232">
    <property type="protein sequence ID" value="KMS99153.1"/>
    <property type="molecule type" value="Genomic_DNA"/>
</dbReference>
<keyword evidence="16" id="KW-0469">Meiosis</keyword>
<evidence type="ECO:0000256" key="12">
    <source>
        <dbReference type="ARBA" id="ARBA00022842"/>
    </source>
</evidence>
<evidence type="ECO:0000256" key="3">
    <source>
        <dbReference type="ARBA" id="ARBA00010015"/>
    </source>
</evidence>
<proteinExistence type="inferred from homology"/>
<dbReference type="InterPro" id="IPR047416">
    <property type="entry name" value="XPF_nuclease_Mus81"/>
</dbReference>
<evidence type="ECO:0000256" key="10">
    <source>
        <dbReference type="ARBA" id="ARBA00022776"/>
    </source>
</evidence>
<dbReference type="GO" id="GO:0051301">
    <property type="term" value="P:cell division"/>
    <property type="evidence" value="ECO:0007669"/>
    <property type="project" value="UniProtKB-KW"/>
</dbReference>
<name>A0A0J8BGM9_BETVV</name>
<keyword evidence="12 17" id="KW-0460">Magnesium</keyword>
<evidence type="ECO:0000256" key="14">
    <source>
        <dbReference type="ARBA" id="ARBA00023204"/>
    </source>
</evidence>
<dbReference type="InterPro" id="IPR011335">
    <property type="entry name" value="Restrct_endonuc-II-like"/>
</dbReference>
<comment type="cofactor">
    <cofactor evidence="1 17">
        <name>Mg(2+)</name>
        <dbReference type="ChEBI" id="CHEBI:18420"/>
    </cofactor>
</comment>
<evidence type="ECO:0000256" key="17">
    <source>
        <dbReference type="RuleBase" id="RU369042"/>
    </source>
</evidence>
<dbReference type="Pfam" id="PF02732">
    <property type="entry name" value="ERCC4"/>
    <property type="match status" value="1"/>
</dbReference>
<dbReference type="Gene3D" id="3.40.50.10130">
    <property type="match status" value="1"/>
</dbReference>
<dbReference type="SMART" id="SM00891">
    <property type="entry name" value="ERCC4"/>
    <property type="match status" value="1"/>
</dbReference>
<dbReference type="GO" id="GO:0048476">
    <property type="term" value="C:Holliday junction resolvase complex"/>
    <property type="evidence" value="ECO:0007669"/>
    <property type="project" value="UniProtKB-UniRule"/>
</dbReference>
<dbReference type="GO" id="GO:0048257">
    <property type="term" value="F:3'-flap endonuclease activity"/>
    <property type="evidence" value="ECO:0007669"/>
    <property type="project" value="TreeGrafter"/>
</dbReference>
<evidence type="ECO:0000313" key="19">
    <source>
        <dbReference type="EMBL" id="KMS99153.1"/>
    </source>
</evidence>
<keyword evidence="13 17" id="KW-0233">DNA recombination</keyword>
<keyword evidence="11 17" id="KW-0378">Hydrolase</keyword>
<dbReference type="GO" id="GO:0006308">
    <property type="term" value="P:DNA catabolic process"/>
    <property type="evidence" value="ECO:0007669"/>
    <property type="project" value="UniProtKB-UniRule"/>
</dbReference>
<dbReference type="GO" id="GO:0046872">
    <property type="term" value="F:metal ion binding"/>
    <property type="evidence" value="ECO:0007669"/>
    <property type="project" value="UniProtKB-UniRule"/>
</dbReference>
<comment type="subunit">
    <text evidence="17">Interacts with EME1.</text>
</comment>
<evidence type="ECO:0000313" key="20">
    <source>
        <dbReference type="Proteomes" id="UP000035740"/>
    </source>
</evidence>
<reference evidence="19 20" key="1">
    <citation type="journal article" date="2014" name="Nature">
        <title>The genome of the recently domesticated crop plant sugar beet (Beta vulgaris).</title>
        <authorList>
            <person name="Dohm J.C."/>
            <person name="Minoche A.E."/>
            <person name="Holtgrawe D."/>
            <person name="Capella-Gutierrez S."/>
            <person name="Zakrzewski F."/>
            <person name="Tafer H."/>
            <person name="Rupp O."/>
            <person name="Sorensen T.R."/>
            <person name="Stracke R."/>
            <person name="Reinhardt R."/>
            <person name="Goesmann A."/>
            <person name="Kraft T."/>
            <person name="Schulz B."/>
            <person name="Stadler P.F."/>
            <person name="Schmidt T."/>
            <person name="Gabaldon T."/>
            <person name="Lehrach H."/>
            <person name="Weisshaar B."/>
            <person name="Himmelbauer H."/>
        </authorList>
    </citation>
    <scope>NUCLEOTIDE SEQUENCE [LARGE SCALE GENOMIC DNA]</scope>
    <source>
        <tissue evidence="19">Taproot</tissue>
    </source>
</reference>
<dbReference type="GO" id="GO:0031573">
    <property type="term" value="P:mitotic intra-S DNA damage checkpoint signaling"/>
    <property type="evidence" value="ECO:0007669"/>
    <property type="project" value="TreeGrafter"/>
</dbReference>
<keyword evidence="15 17" id="KW-0539">Nucleus</keyword>
<feature type="domain" description="ERCC4" evidence="18">
    <location>
        <begin position="1"/>
        <end position="82"/>
    </location>
</feature>
<evidence type="ECO:0000256" key="11">
    <source>
        <dbReference type="ARBA" id="ARBA00022801"/>
    </source>
</evidence>
<dbReference type="GO" id="GO:0000712">
    <property type="term" value="P:resolution of meiotic recombination intermediates"/>
    <property type="evidence" value="ECO:0007669"/>
    <property type="project" value="TreeGrafter"/>
</dbReference>
<keyword evidence="10" id="KW-0131">Cell cycle</keyword>
<dbReference type="InterPro" id="IPR033309">
    <property type="entry name" value="Mus81"/>
</dbReference>
<dbReference type="InterPro" id="IPR042530">
    <property type="entry name" value="EME1/EME2_C"/>
</dbReference>
<evidence type="ECO:0000259" key="18">
    <source>
        <dbReference type="SMART" id="SM00891"/>
    </source>
</evidence>
<evidence type="ECO:0000256" key="15">
    <source>
        <dbReference type="ARBA" id="ARBA00023242"/>
    </source>
</evidence>
<dbReference type="FunFam" id="3.40.50.10130:FF:000005">
    <property type="entry name" value="crossover junction endonuclease MUS81 isoform X1"/>
    <property type="match status" value="1"/>
</dbReference>
<accession>A0A0J8BGM9</accession>
<dbReference type="GO" id="GO:0003677">
    <property type="term" value="F:DNA binding"/>
    <property type="evidence" value="ECO:0007669"/>
    <property type="project" value="UniProtKB-UniRule"/>
</dbReference>